<evidence type="ECO:0008006" key="4">
    <source>
        <dbReference type="Google" id="ProtNLM"/>
    </source>
</evidence>
<gene>
    <name evidence="2" type="ORF">SAMN05444362_11091</name>
</gene>
<dbReference type="Pfam" id="PF11306">
    <property type="entry name" value="DUF3108"/>
    <property type="match status" value="1"/>
</dbReference>
<dbReference type="OrthoDB" id="9808473at2"/>
<dbReference type="Proteomes" id="UP000184480">
    <property type="component" value="Unassembled WGS sequence"/>
</dbReference>
<dbReference type="InterPro" id="IPR021457">
    <property type="entry name" value="DUF3108"/>
</dbReference>
<feature type="signal peptide" evidence="1">
    <location>
        <begin position="1"/>
        <end position="24"/>
    </location>
</feature>
<reference evidence="3" key="1">
    <citation type="submission" date="2016-11" db="EMBL/GenBank/DDBJ databases">
        <authorList>
            <person name="Varghese N."/>
            <person name="Submissions S."/>
        </authorList>
    </citation>
    <scope>NUCLEOTIDE SEQUENCE [LARGE SCALE GENOMIC DNA]</scope>
    <source>
        <strain evidence="3">DSM 27370</strain>
    </source>
</reference>
<organism evidence="2 3">
    <name type="scientific">Dysgonomonas macrotermitis</name>
    <dbReference type="NCBI Taxonomy" id="1346286"/>
    <lineage>
        <taxon>Bacteria</taxon>
        <taxon>Pseudomonadati</taxon>
        <taxon>Bacteroidota</taxon>
        <taxon>Bacteroidia</taxon>
        <taxon>Bacteroidales</taxon>
        <taxon>Dysgonomonadaceae</taxon>
        <taxon>Dysgonomonas</taxon>
    </lineage>
</organism>
<name>A0A1M5ENC7_9BACT</name>
<keyword evidence="3" id="KW-1185">Reference proteome</keyword>
<keyword evidence="1" id="KW-0732">Signal</keyword>
<dbReference type="AlphaFoldDB" id="A0A1M5ENC7"/>
<feature type="chain" id="PRO_5009909873" description="DUF3108 domain-containing protein" evidence="1">
    <location>
        <begin position="25"/>
        <end position="272"/>
    </location>
</feature>
<evidence type="ECO:0000256" key="1">
    <source>
        <dbReference type="SAM" id="SignalP"/>
    </source>
</evidence>
<dbReference type="RefSeq" id="WP_062183708.1">
    <property type="nucleotide sequence ID" value="NZ_BBXL01000022.1"/>
</dbReference>
<evidence type="ECO:0000313" key="3">
    <source>
        <dbReference type="Proteomes" id="UP000184480"/>
    </source>
</evidence>
<sequence>MKKFFYISALLLLLPLLGIQNVAAQCSINNKYFQAGETLQYDLYIKFAATIKGGYAKLTTQNVSYAGKDAYKMTLVSESQGFARKMFELNDTLACVMTKDLVPLAYMKDAHEGGDYTKERMGYTYANGKVKTRSIRHKNGEFRFDETIENDACTYDLMSVLFYARTLDYSNMKDITETKVRFITGKSNVHMRIIYNGKEKVKANDGNKYNCLKLTLYIADEAFDNGKEAMKVYITDDDNRLPVRLETKLKVGSTRVMLKSYKGNKHPVNIAN</sequence>
<dbReference type="EMBL" id="FQUC01000010">
    <property type="protein sequence ID" value="SHF80803.1"/>
    <property type="molecule type" value="Genomic_DNA"/>
</dbReference>
<evidence type="ECO:0000313" key="2">
    <source>
        <dbReference type="EMBL" id="SHF80803.1"/>
    </source>
</evidence>
<protein>
    <recommendedName>
        <fullName evidence="4">DUF3108 domain-containing protein</fullName>
    </recommendedName>
</protein>
<dbReference type="STRING" id="1346286.SAMN05444362_11091"/>
<accession>A0A1M5ENC7</accession>
<proteinExistence type="predicted"/>